<keyword evidence="3" id="KW-1185">Reference proteome</keyword>
<organism evidence="2 3">
    <name type="scientific">Colletotrichum trifolii</name>
    <dbReference type="NCBI Taxonomy" id="5466"/>
    <lineage>
        <taxon>Eukaryota</taxon>
        <taxon>Fungi</taxon>
        <taxon>Dikarya</taxon>
        <taxon>Ascomycota</taxon>
        <taxon>Pezizomycotina</taxon>
        <taxon>Sordariomycetes</taxon>
        <taxon>Hypocreomycetidae</taxon>
        <taxon>Glomerellales</taxon>
        <taxon>Glomerellaceae</taxon>
        <taxon>Colletotrichum</taxon>
        <taxon>Colletotrichum orbiculare species complex</taxon>
    </lineage>
</organism>
<evidence type="ECO:0000256" key="1">
    <source>
        <dbReference type="SAM" id="Phobius"/>
    </source>
</evidence>
<gene>
    <name evidence="2" type="ORF">CTRI78_v000145</name>
</gene>
<name>A0A4R8RVU8_COLTR</name>
<sequence length="127" mass="14312">MEVLADPSIYRIINHTKLANDPFGTPSEHGATSPPLPFLATFVWEFLPPAAFFFILLFFRWTLRALGAAADIMCVARQLALVRVLTITDGGCALADALVAMDESYRRYPHSMSHETTRRKSLWRFVP</sequence>
<feature type="transmembrane region" description="Helical" evidence="1">
    <location>
        <begin position="36"/>
        <end position="59"/>
    </location>
</feature>
<dbReference type="EMBL" id="RYZW01000001">
    <property type="protein sequence ID" value="TDZ75163.1"/>
    <property type="molecule type" value="Genomic_DNA"/>
</dbReference>
<evidence type="ECO:0000313" key="2">
    <source>
        <dbReference type="EMBL" id="TDZ75163.1"/>
    </source>
</evidence>
<proteinExistence type="predicted"/>
<keyword evidence="1" id="KW-1133">Transmembrane helix</keyword>
<accession>A0A4R8RVU8</accession>
<dbReference type="AlphaFoldDB" id="A0A4R8RVU8"/>
<comment type="caution">
    <text evidence="2">The sequence shown here is derived from an EMBL/GenBank/DDBJ whole genome shotgun (WGS) entry which is preliminary data.</text>
</comment>
<reference evidence="2 3" key="1">
    <citation type="submission" date="2018-12" db="EMBL/GenBank/DDBJ databases">
        <title>Genome sequence and assembly of Colletotrichum trifolii.</title>
        <authorList>
            <person name="Gan P."/>
            <person name="Shirasu K."/>
        </authorList>
    </citation>
    <scope>NUCLEOTIDE SEQUENCE [LARGE SCALE GENOMIC DNA]</scope>
    <source>
        <strain evidence="2 3">543-2</strain>
    </source>
</reference>
<keyword evidence="1" id="KW-0812">Transmembrane</keyword>
<keyword evidence="1" id="KW-0472">Membrane</keyword>
<protein>
    <submittedName>
        <fullName evidence="2">Uncharacterized protein</fullName>
    </submittedName>
</protein>
<evidence type="ECO:0000313" key="3">
    <source>
        <dbReference type="Proteomes" id="UP000295703"/>
    </source>
</evidence>
<dbReference type="Proteomes" id="UP000295703">
    <property type="component" value="Unassembled WGS sequence"/>
</dbReference>